<dbReference type="PANTHER" id="PTHR43877">
    <property type="entry name" value="AMINOALKYLPHOSPHONATE N-ACETYLTRANSFERASE-RELATED-RELATED"/>
    <property type="match status" value="1"/>
</dbReference>
<dbReference type="AlphaFoldDB" id="A0A2A5KYP4"/>
<keyword evidence="2" id="KW-0012">Acyltransferase</keyword>
<accession>A0A2A5KYP4</accession>
<dbReference type="InterPro" id="IPR016181">
    <property type="entry name" value="Acyl_CoA_acyltransferase"/>
</dbReference>
<name>A0A2A5KYP4_9HYPH</name>
<dbReference type="RefSeq" id="WP_096762166.1">
    <property type="nucleotide sequence ID" value="NZ_NXDM01000003.1"/>
</dbReference>
<proteinExistence type="predicted"/>
<evidence type="ECO:0000313" key="4">
    <source>
        <dbReference type="EMBL" id="PCK82204.1"/>
    </source>
</evidence>
<evidence type="ECO:0000256" key="2">
    <source>
        <dbReference type="ARBA" id="ARBA00023315"/>
    </source>
</evidence>
<organism evidence="4 5">
    <name type="scientific">Rhizobium sophoriradicis</name>
    <dbReference type="NCBI Taxonomy" id="1535245"/>
    <lineage>
        <taxon>Bacteria</taxon>
        <taxon>Pseudomonadati</taxon>
        <taxon>Pseudomonadota</taxon>
        <taxon>Alphaproteobacteria</taxon>
        <taxon>Hyphomicrobiales</taxon>
        <taxon>Rhizobiaceae</taxon>
        <taxon>Rhizobium/Agrobacterium group</taxon>
        <taxon>Rhizobium</taxon>
    </lineage>
</organism>
<evidence type="ECO:0000313" key="5">
    <source>
        <dbReference type="Proteomes" id="UP000218807"/>
    </source>
</evidence>
<dbReference type="SUPFAM" id="SSF55729">
    <property type="entry name" value="Acyl-CoA N-acyltransferases (Nat)"/>
    <property type="match status" value="1"/>
</dbReference>
<dbReference type="Pfam" id="PF00583">
    <property type="entry name" value="Acetyltransf_1"/>
    <property type="match status" value="1"/>
</dbReference>
<protein>
    <submittedName>
        <fullName evidence="4">GNAT family N-acetyltransferase</fullName>
    </submittedName>
</protein>
<gene>
    <name evidence="4" type="ORF">CPT34_04500</name>
</gene>
<dbReference type="InterPro" id="IPR050832">
    <property type="entry name" value="Bact_Acetyltransf"/>
</dbReference>
<dbReference type="CDD" id="cd04301">
    <property type="entry name" value="NAT_SF"/>
    <property type="match status" value="1"/>
</dbReference>
<evidence type="ECO:0000256" key="1">
    <source>
        <dbReference type="ARBA" id="ARBA00022679"/>
    </source>
</evidence>
<keyword evidence="1 4" id="KW-0808">Transferase</keyword>
<keyword evidence="5" id="KW-1185">Reference proteome</keyword>
<evidence type="ECO:0000259" key="3">
    <source>
        <dbReference type="PROSITE" id="PS51186"/>
    </source>
</evidence>
<dbReference type="EMBL" id="NXDM01000003">
    <property type="protein sequence ID" value="PCK82204.1"/>
    <property type="molecule type" value="Genomic_DNA"/>
</dbReference>
<dbReference type="InterPro" id="IPR000182">
    <property type="entry name" value="GNAT_dom"/>
</dbReference>
<comment type="caution">
    <text evidence="4">The sequence shown here is derived from an EMBL/GenBank/DDBJ whole genome shotgun (WGS) entry which is preliminary data.</text>
</comment>
<feature type="domain" description="N-acetyltransferase" evidence="3">
    <location>
        <begin position="1"/>
        <end position="147"/>
    </location>
</feature>
<reference evidence="4 5" key="1">
    <citation type="submission" date="2017-09" db="EMBL/GenBank/DDBJ databases">
        <title>Comparative genomics of rhizobia isolated from Phaseolus vulgaris in China.</title>
        <authorList>
            <person name="Tong W."/>
        </authorList>
    </citation>
    <scope>NUCLEOTIDE SEQUENCE [LARGE SCALE GENOMIC DNA]</scope>
    <source>
        <strain evidence="4 5">L101</strain>
    </source>
</reference>
<sequence>MTPDWGHNLASASDIAYHLNECGTDFAEGLRARVDIDAYALKILLNAERFEAWSDGRLVGLLAIYCNNPQQTSGFITNLSVFEEWRGRGIAGALLERSMALARQKRFETIRLEVEAKNIAAVAVYRRYGFVVLDSEQSMLTMKRDLG</sequence>
<dbReference type="GO" id="GO:0016747">
    <property type="term" value="F:acyltransferase activity, transferring groups other than amino-acyl groups"/>
    <property type="evidence" value="ECO:0007669"/>
    <property type="project" value="InterPro"/>
</dbReference>
<dbReference type="Proteomes" id="UP000218807">
    <property type="component" value="Unassembled WGS sequence"/>
</dbReference>
<dbReference type="PROSITE" id="PS51186">
    <property type="entry name" value="GNAT"/>
    <property type="match status" value="1"/>
</dbReference>
<dbReference type="Gene3D" id="3.40.630.30">
    <property type="match status" value="1"/>
</dbReference>